<evidence type="ECO:0000313" key="3">
    <source>
        <dbReference type="Proteomes" id="UP001238603"/>
    </source>
</evidence>
<dbReference type="InterPro" id="IPR045530">
    <property type="entry name" value="DO-GTPase1"/>
</dbReference>
<proteinExistence type="predicted"/>
<protein>
    <recommendedName>
        <fullName evidence="1">Double-GTPase 1 domain-containing protein</fullName>
    </recommendedName>
</protein>
<evidence type="ECO:0000259" key="1">
    <source>
        <dbReference type="Pfam" id="PF19975"/>
    </source>
</evidence>
<reference evidence="2 3" key="1">
    <citation type="submission" date="2023-06" db="EMBL/GenBank/DDBJ databases">
        <title>Pelomonas sp. APW6 16S ribosomal RNA gene genome sequencing and assembly.</title>
        <authorList>
            <person name="Woo H."/>
        </authorList>
    </citation>
    <scope>NUCLEOTIDE SEQUENCE [LARGE SCALE GENOMIC DNA]</scope>
    <source>
        <strain evidence="2 3">APW6</strain>
    </source>
</reference>
<evidence type="ECO:0000313" key="2">
    <source>
        <dbReference type="EMBL" id="MDL5034328.1"/>
    </source>
</evidence>
<dbReference type="Pfam" id="PF19975">
    <property type="entry name" value="DO-GTPase1"/>
    <property type="match status" value="1"/>
</dbReference>
<dbReference type="RefSeq" id="WP_285984404.1">
    <property type="nucleotide sequence ID" value="NZ_JASVDS010000008.1"/>
</dbReference>
<dbReference type="Proteomes" id="UP001238603">
    <property type="component" value="Unassembled WGS sequence"/>
</dbReference>
<dbReference type="EMBL" id="JASVDS010000008">
    <property type="protein sequence ID" value="MDL5034328.1"/>
    <property type="molecule type" value="Genomic_DNA"/>
</dbReference>
<accession>A0ABT7LN71</accession>
<feature type="domain" description="Double-GTPase 1" evidence="1">
    <location>
        <begin position="7"/>
        <end position="286"/>
    </location>
</feature>
<dbReference type="InterPro" id="IPR027417">
    <property type="entry name" value="P-loop_NTPase"/>
</dbReference>
<comment type="caution">
    <text evidence="2">The sequence shown here is derived from an EMBL/GenBank/DDBJ whole genome shotgun (WGS) entry which is preliminary data.</text>
</comment>
<dbReference type="SUPFAM" id="SSF52540">
    <property type="entry name" value="P-loop containing nucleoside triphosphate hydrolases"/>
    <property type="match status" value="1"/>
</dbReference>
<sequence length="288" mass="31771">MSKRSVVVMGLPGSGKTTFLAALWHLVSEKEVPCKLTYVSLQASNIEHLHEIASQWRAAKKQERTAQGGDKLVSMILKAEGGEPQTVTFPDVAGEAFLQMWGRRECDETVAGWLKAPGVLLFIHADKVTVPKWVIDEKLLMEDLGIPPEDGAEAEALVDWSPDVAPTQVQLVDLLQSMQTEPLDVGPRRLAIILSAWDKAAGRGLSPEEYLARRMPLLDQFLKNGLGPSWERRIYGISAQGGDYDDAKTTLADAERLRDIELPSQRISVVHAGSQSNDLTEPLQWLLT</sequence>
<organism evidence="2 3">
    <name type="scientific">Roseateles subflavus</name>
    <dbReference type="NCBI Taxonomy" id="3053353"/>
    <lineage>
        <taxon>Bacteria</taxon>
        <taxon>Pseudomonadati</taxon>
        <taxon>Pseudomonadota</taxon>
        <taxon>Betaproteobacteria</taxon>
        <taxon>Burkholderiales</taxon>
        <taxon>Sphaerotilaceae</taxon>
        <taxon>Roseateles</taxon>
    </lineage>
</organism>
<gene>
    <name evidence="2" type="ORF">QRD43_20670</name>
</gene>
<keyword evidence="3" id="KW-1185">Reference proteome</keyword>
<name>A0ABT7LN71_9BURK</name>